<comment type="caution">
    <text evidence="1">The sequence shown here is derived from an EMBL/GenBank/DDBJ whole genome shotgun (WGS) entry which is preliminary data.</text>
</comment>
<dbReference type="RefSeq" id="WP_014223222.1">
    <property type="nucleotide sequence ID" value="NZ_LWBO01000001.1"/>
</dbReference>
<evidence type="ECO:0000313" key="1">
    <source>
        <dbReference type="EMBL" id="OQP55598.1"/>
    </source>
</evidence>
<organism evidence="1 2">
    <name type="scientific">Niastella koreensis</name>
    <dbReference type="NCBI Taxonomy" id="354356"/>
    <lineage>
        <taxon>Bacteria</taxon>
        <taxon>Pseudomonadati</taxon>
        <taxon>Bacteroidota</taxon>
        <taxon>Chitinophagia</taxon>
        <taxon>Chitinophagales</taxon>
        <taxon>Chitinophagaceae</taxon>
        <taxon>Niastella</taxon>
    </lineage>
</organism>
<evidence type="ECO:0000313" key="2">
    <source>
        <dbReference type="Proteomes" id="UP000192277"/>
    </source>
</evidence>
<name>A0ABX3P5Z4_9BACT</name>
<keyword evidence="2" id="KW-1185">Reference proteome</keyword>
<proteinExistence type="predicted"/>
<protein>
    <submittedName>
        <fullName evidence="1">Uncharacterized protein</fullName>
    </submittedName>
</protein>
<reference evidence="1 2" key="1">
    <citation type="submission" date="2016-04" db="EMBL/GenBank/DDBJ databases">
        <authorList>
            <person name="Chen L."/>
            <person name="Zhuang W."/>
            <person name="Wang G."/>
        </authorList>
    </citation>
    <scope>NUCLEOTIDE SEQUENCE [LARGE SCALE GENOMIC DNA]</scope>
    <source>
        <strain evidence="2">GR20</strain>
    </source>
</reference>
<accession>A0ABX3P5Z4</accession>
<dbReference type="EMBL" id="LWBO01000001">
    <property type="protein sequence ID" value="OQP55598.1"/>
    <property type="molecule type" value="Genomic_DNA"/>
</dbReference>
<gene>
    <name evidence="1" type="ORF">A4D02_04655</name>
</gene>
<sequence length="112" mass="12896">MDYTEQLRWISSLTEKQLTEFPDMAFKARKDSNEMGDIRFFLGHAHRLKFGGKAEPWNLQMACVHDPEKYPEGWQDDAPLCQFGRCEHCKAETVSYAKQGLCMLCGKPVYGT</sequence>
<dbReference type="Proteomes" id="UP000192277">
    <property type="component" value="Unassembled WGS sequence"/>
</dbReference>